<evidence type="ECO:0000313" key="2">
    <source>
        <dbReference type="EMBL" id="MCS5718127.1"/>
    </source>
</evidence>
<keyword evidence="1" id="KW-0812">Transmembrane</keyword>
<feature type="transmembrane region" description="Helical" evidence="1">
    <location>
        <begin position="94"/>
        <end position="116"/>
    </location>
</feature>
<feature type="transmembrane region" description="Helical" evidence="1">
    <location>
        <begin position="6"/>
        <end position="25"/>
    </location>
</feature>
<evidence type="ECO:0000256" key="1">
    <source>
        <dbReference type="SAM" id="Phobius"/>
    </source>
</evidence>
<evidence type="ECO:0000313" key="3">
    <source>
        <dbReference type="Proteomes" id="UP001165584"/>
    </source>
</evidence>
<evidence type="ECO:0008006" key="4">
    <source>
        <dbReference type="Google" id="ProtNLM"/>
    </source>
</evidence>
<name>A0ABT2GRC9_9MICO</name>
<dbReference type="Proteomes" id="UP001165584">
    <property type="component" value="Unassembled WGS sequence"/>
</dbReference>
<keyword evidence="1" id="KW-0472">Membrane</keyword>
<accession>A0ABT2GRC9</accession>
<keyword evidence="3" id="KW-1185">Reference proteome</keyword>
<dbReference type="RefSeq" id="WP_259506862.1">
    <property type="nucleotide sequence ID" value="NZ_JANLCM010000001.1"/>
</dbReference>
<feature type="transmembrane region" description="Helical" evidence="1">
    <location>
        <begin position="37"/>
        <end position="59"/>
    </location>
</feature>
<dbReference type="EMBL" id="JANLCM010000001">
    <property type="protein sequence ID" value="MCS5718127.1"/>
    <property type="molecule type" value="Genomic_DNA"/>
</dbReference>
<comment type="caution">
    <text evidence="2">The sequence shown here is derived from an EMBL/GenBank/DDBJ whole genome shotgun (WGS) entry which is preliminary data.</text>
</comment>
<gene>
    <name evidence="2" type="ORF">N1027_08255</name>
</gene>
<protein>
    <recommendedName>
        <fullName evidence="4">Fe-S protein</fullName>
    </recommendedName>
</protein>
<proteinExistence type="predicted"/>
<sequence>MEIVKNIVLALHIIGVASLLGGILVQISAIKLGKARIIPAILHGAWVMLATGIVLVGLQYPLGHEVDNVKITIKLVILIAILIIALINRKRETVARWVVPTLGVLTVANIVIATVWRPYN</sequence>
<reference evidence="2" key="1">
    <citation type="submission" date="2022-08" db="EMBL/GenBank/DDBJ databases">
        <authorList>
            <person name="Deng Y."/>
            <person name="Han X.-F."/>
            <person name="Zhang Y.-Q."/>
        </authorList>
    </citation>
    <scope>NUCLEOTIDE SEQUENCE</scope>
    <source>
        <strain evidence="2">CPCC 205763</strain>
    </source>
</reference>
<keyword evidence="1" id="KW-1133">Transmembrane helix</keyword>
<organism evidence="2 3">
    <name type="scientific">Herbiconiux aconitum</name>
    <dbReference type="NCBI Taxonomy" id="2970913"/>
    <lineage>
        <taxon>Bacteria</taxon>
        <taxon>Bacillati</taxon>
        <taxon>Actinomycetota</taxon>
        <taxon>Actinomycetes</taxon>
        <taxon>Micrococcales</taxon>
        <taxon>Microbacteriaceae</taxon>
        <taxon>Herbiconiux</taxon>
    </lineage>
</organism>
<feature type="transmembrane region" description="Helical" evidence="1">
    <location>
        <begin position="71"/>
        <end position="87"/>
    </location>
</feature>